<keyword evidence="1" id="KW-0229">DNA integration</keyword>
<dbReference type="Pfam" id="PF00589">
    <property type="entry name" value="Phage_integrase"/>
    <property type="match status" value="1"/>
</dbReference>
<keyword evidence="2" id="KW-0233">DNA recombination</keyword>
<proteinExistence type="predicted"/>
<dbReference type="InterPro" id="IPR013762">
    <property type="entry name" value="Integrase-like_cat_sf"/>
</dbReference>
<dbReference type="PANTHER" id="PTHR30349">
    <property type="entry name" value="PHAGE INTEGRASE-RELATED"/>
    <property type="match status" value="1"/>
</dbReference>
<evidence type="ECO:0000259" key="3">
    <source>
        <dbReference type="PROSITE" id="PS51898"/>
    </source>
</evidence>
<sequence>MPRKRKPARLFQRKDDGAWVIIDGGKHIRTGFGEGLREQAEEALAQYIREKTTKEIVTVGLDKITIGEILVRYGEERMDDVKDPERLLNAIKALAPYWADKSVAEVNVATCKGYLRWRGMSTWTMRREMGTLNAALRLAAERRRIPYAPPVKLPPKGAAKDLWLRDQELSELLSHSAPHVQRFIRIAVATGRRKGAILGLRWMPSLTHGWIDLERGVIHFLGKAEEETKKKKGVVRVPEKLLEEMKTWDQDSPAVISYEGNPVADIKKAFAAAARRAGLTEVTPHTLKHTAVTWAFMAGMTLEQATDYFATSRDTLEDVYRSYSPHAQKEAAAIMDRVL</sequence>
<accession>A0ABT2WJQ6</accession>
<reference evidence="4 5" key="1">
    <citation type="submission" date="2022-10" db="EMBL/GenBank/DDBJ databases">
        <title>Ruegeria sp. nov., isolated from ocean surface water.</title>
        <authorList>
            <person name="He W."/>
            <person name="Wang L."/>
            <person name="Zhang D.-F."/>
        </authorList>
    </citation>
    <scope>NUCLEOTIDE SEQUENCE [LARGE SCALE GENOMIC DNA]</scope>
    <source>
        <strain evidence="4 5">WL0004</strain>
    </source>
</reference>
<dbReference type="EMBL" id="JAOVQN010000001">
    <property type="protein sequence ID" value="MCU9836134.1"/>
    <property type="molecule type" value="Genomic_DNA"/>
</dbReference>
<dbReference type="InterPro" id="IPR011010">
    <property type="entry name" value="DNA_brk_join_enz"/>
</dbReference>
<dbReference type="PROSITE" id="PS51898">
    <property type="entry name" value="TYR_RECOMBINASE"/>
    <property type="match status" value="1"/>
</dbReference>
<organism evidence="4 5">
    <name type="scientific">Ruegeria marisflavi</name>
    <dbReference type="NCBI Taxonomy" id="2984152"/>
    <lineage>
        <taxon>Bacteria</taxon>
        <taxon>Pseudomonadati</taxon>
        <taxon>Pseudomonadota</taxon>
        <taxon>Alphaproteobacteria</taxon>
        <taxon>Rhodobacterales</taxon>
        <taxon>Roseobacteraceae</taxon>
        <taxon>Ruegeria</taxon>
    </lineage>
</organism>
<dbReference type="InterPro" id="IPR050090">
    <property type="entry name" value="Tyrosine_recombinase_XerCD"/>
</dbReference>
<dbReference type="SUPFAM" id="SSF56349">
    <property type="entry name" value="DNA breaking-rejoining enzymes"/>
    <property type="match status" value="1"/>
</dbReference>
<dbReference type="Gene3D" id="1.10.443.10">
    <property type="entry name" value="Intergrase catalytic core"/>
    <property type="match status" value="1"/>
</dbReference>
<dbReference type="Proteomes" id="UP001321014">
    <property type="component" value="Unassembled WGS sequence"/>
</dbReference>
<evidence type="ECO:0000256" key="1">
    <source>
        <dbReference type="ARBA" id="ARBA00022908"/>
    </source>
</evidence>
<evidence type="ECO:0000313" key="5">
    <source>
        <dbReference type="Proteomes" id="UP001321014"/>
    </source>
</evidence>
<evidence type="ECO:0000313" key="4">
    <source>
        <dbReference type="EMBL" id="MCU9836134.1"/>
    </source>
</evidence>
<keyword evidence="5" id="KW-1185">Reference proteome</keyword>
<comment type="caution">
    <text evidence="4">The sequence shown here is derived from an EMBL/GenBank/DDBJ whole genome shotgun (WGS) entry which is preliminary data.</text>
</comment>
<name>A0ABT2WJQ6_9RHOB</name>
<evidence type="ECO:0000256" key="2">
    <source>
        <dbReference type="ARBA" id="ARBA00023172"/>
    </source>
</evidence>
<gene>
    <name evidence="4" type="ORF">OEZ49_00005</name>
</gene>
<dbReference type="PANTHER" id="PTHR30349:SF88">
    <property type="entry name" value="BLL1584 PROTEIN"/>
    <property type="match status" value="1"/>
</dbReference>
<protein>
    <submittedName>
        <fullName evidence="4">Tyrosine-type recombinase/integrase</fullName>
    </submittedName>
</protein>
<feature type="domain" description="Tyr recombinase" evidence="3">
    <location>
        <begin position="159"/>
        <end position="336"/>
    </location>
</feature>
<dbReference type="InterPro" id="IPR002104">
    <property type="entry name" value="Integrase_catalytic"/>
</dbReference>
<dbReference type="RefSeq" id="WP_263386407.1">
    <property type="nucleotide sequence ID" value="NZ_JAOVQN010000001.1"/>
</dbReference>